<reference evidence="1 2" key="1">
    <citation type="submission" date="2020-08" db="EMBL/GenBank/DDBJ databases">
        <title>A Genomic Blueprint of the Chicken Gut Microbiome.</title>
        <authorList>
            <person name="Gilroy R."/>
            <person name="Ravi A."/>
            <person name="Getino M."/>
            <person name="Pursley I."/>
            <person name="Horton D.L."/>
            <person name="Alikhan N.-F."/>
            <person name="Baker D."/>
            <person name="Gharbi K."/>
            <person name="Hall N."/>
            <person name="Watson M."/>
            <person name="Adriaenssens E.M."/>
            <person name="Foster-Nyarko E."/>
            <person name="Jarju S."/>
            <person name="Secka A."/>
            <person name="Antonio M."/>
            <person name="Oren A."/>
            <person name="Chaudhuri R."/>
            <person name="La Ragione R.M."/>
            <person name="Hildebrand F."/>
            <person name="Pallen M.J."/>
        </authorList>
    </citation>
    <scope>NUCLEOTIDE SEQUENCE [LARGE SCALE GENOMIC DNA]</scope>
    <source>
        <strain evidence="1 2">Sa1CVN1</strain>
    </source>
</reference>
<keyword evidence="2" id="KW-1185">Reference proteome</keyword>
<dbReference type="Proteomes" id="UP000620874">
    <property type="component" value="Unassembled WGS sequence"/>
</dbReference>
<organism evidence="1 2">
    <name type="scientific">Phocaeicola intestinalis</name>
    <dbReference type="NCBI Taxonomy" id="2762212"/>
    <lineage>
        <taxon>Bacteria</taxon>
        <taxon>Pseudomonadati</taxon>
        <taxon>Bacteroidota</taxon>
        <taxon>Bacteroidia</taxon>
        <taxon>Bacteroidales</taxon>
        <taxon>Bacteroidaceae</taxon>
        <taxon>Phocaeicola</taxon>
    </lineage>
</organism>
<evidence type="ECO:0000313" key="2">
    <source>
        <dbReference type="Proteomes" id="UP000620874"/>
    </source>
</evidence>
<gene>
    <name evidence="1" type="ORF">H9625_17185</name>
</gene>
<dbReference type="EMBL" id="JACSPP010000117">
    <property type="protein sequence ID" value="MBD8042129.1"/>
    <property type="molecule type" value="Genomic_DNA"/>
</dbReference>
<sequence>MEYHYVKFNSDKEVTVFFEELNKKAYFPLHWNTQDGLKIYGCICAESVGSSLFVYGKTILRNEIVAYSPNNTIFSGLKVYGSSKQYKGLLNFKGKEVLHNIYDDISIFFQTEDTLFLKTIKNSLYGLVCCRIYGDEVSEIIPPKYEDLFDAGEYSIGFVSDNKVGFMSLEGKIIVEAKYRQGEEYNYFIDGKALVRIDKEHTTDMYINHYGNFIEYPEADNISSFGGQGTSTYPYGDLPDASEAYEDLPDAFWNTD</sequence>
<dbReference type="RefSeq" id="WP_191765538.1">
    <property type="nucleotide sequence ID" value="NZ_JACSPP010000117.1"/>
</dbReference>
<proteinExistence type="predicted"/>
<name>A0ABR8YDR6_9BACT</name>
<accession>A0ABR8YDR6</accession>
<comment type="caution">
    <text evidence="1">The sequence shown here is derived from an EMBL/GenBank/DDBJ whole genome shotgun (WGS) entry which is preliminary data.</text>
</comment>
<protein>
    <submittedName>
        <fullName evidence="1">WG repeat-containing protein</fullName>
    </submittedName>
</protein>
<evidence type="ECO:0000313" key="1">
    <source>
        <dbReference type="EMBL" id="MBD8042129.1"/>
    </source>
</evidence>